<gene>
    <name evidence="8" type="ORF">ASZ90_005446</name>
</gene>
<dbReference type="Pfam" id="PF14870">
    <property type="entry name" value="PSII_BNR"/>
    <property type="match status" value="2"/>
</dbReference>
<feature type="domain" description="Photosynthesis system II assembly factor Ycf48/Hcf136-like" evidence="5">
    <location>
        <begin position="2"/>
        <end position="119"/>
    </location>
</feature>
<evidence type="ECO:0000256" key="1">
    <source>
        <dbReference type="ARBA" id="ARBA00004496"/>
    </source>
</evidence>
<evidence type="ECO:0000256" key="4">
    <source>
        <dbReference type="ARBA" id="ARBA00023276"/>
    </source>
</evidence>
<comment type="caution">
    <text evidence="8">The sequence shown here is derived from an EMBL/GenBank/DDBJ whole genome shotgun (WGS) entry which is preliminary data.</text>
</comment>
<keyword evidence="2" id="KW-0963">Cytoplasm</keyword>
<evidence type="ECO:0000256" key="3">
    <source>
        <dbReference type="ARBA" id="ARBA00022531"/>
    </source>
</evidence>
<dbReference type="GO" id="GO:0005737">
    <property type="term" value="C:cytoplasm"/>
    <property type="evidence" value="ECO:0007669"/>
    <property type="project" value="UniProtKB-SubCell"/>
</dbReference>
<dbReference type="Pfam" id="PF18962">
    <property type="entry name" value="Por_Secre_tail"/>
    <property type="match status" value="1"/>
</dbReference>
<reference evidence="8" key="1">
    <citation type="journal article" date="2015" name="Proc. Natl. Acad. Sci. U.S.A.">
        <title>Networks of energetic and metabolic interactions define dynamics in microbial communities.</title>
        <authorList>
            <person name="Embree M."/>
            <person name="Liu J.K."/>
            <person name="Al-Bassam M.M."/>
            <person name="Zengler K."/>
        </authorList>
    </citation>
    <scope>NUCLEOTIDE SEQUENCE</scope>
</reference>
<dbReference type="InterPro" id="IPR015943">
    <property type="entry name" value="WD40/YVTN_repeat-like_dom_sf"/>
</dbReference>
<dbReference type="InterPro" id="IPR031549">
    <property type="entry name" value="ASH"/>
</dbReference>
<dbReference type="Gene3D" id="2.60.40.4070">
    <property type="match status" value="1"/>
</dbReference>
<proteinExistence type="predicted"/>
<protein>
    <recommendedName>
        <fullName evidence="9">Secretion system C-terminal sorting domain-containing protein</fullName>
    </recommendedName>
</protein>
<organism evidence="8">
    <name type="scientific">hydrocarbon metagenome</name>
    <dbReference type="NCBI Taxonomy" id="938273"/>
    <lineage>
        <taxon>unclassified sequences</taxon>
        <taxon>metagenomes</taxon>
        <taxon>ecological metagenomes</taxon>
    </lineage>
</organism>
<dbReference type="PANTHER" id="PTHR47199:SF2">
    <property type="entry name" value="PHOTOSYSTEM II STABILITY_ASSEMBLY FACTOR HCF136, CHLOROPLASTIC"/>
    <property type="match status" value="1"/>
</dbReference>
<dbReference type="GO" id="GO:0009523">
    <property type="term" value="C:photosystem II"/>
    <property type="evidence" value="ECO:0007669"/>
    <property type="project" value="UniProtKB-KW"/>
</dbReference>
<comment type="subcellular location">
    <subcellularLocation>
        <location evidence="1">Cytoplasm</location>
    </subcellularLocation>
</comment>
<dbReference type="Gene3D" id="2.60.40.10">
    <property type="entry name" value="Immunoglobulins"/>
    <property type="match status" value="1"/>
</dbReference>
<feature type="domain" description="Abnormal spindle-like microcephaly-associated protein ASH" evidence="6">
    <location>
        <begin position="369"/>
        <end position="453"/>
    </location>
</feature>
<evidence type="ECO:0000259" key="6">
    <source>
        <dbReference type="Pfam" id="PF15780"/>
    </source>
</evidence>
<dbReference type="SUPFAM" id="SSF110296">
    <property type="entry name" value="Oligoxyloglucan reducing end-specific cellobiohydrolase"/>
    <property type="match status" value="2"/>
</dbReference>
<dbReference type="PANTHER" id="PTHR47199">
    <property type="entry name" value="PHOTOSYSTEM II STABILITY/ASSEMBLY FACTOR HCF136, CHLOROPLASTIC"/>
    <property type="match status" value="1"/>
</dbReference>
<dbReference type="InterPro" id="IPR026444">
    <property type="entry name" value="Secre_tail"/>
</dbReference>
<feature type="domain" description="Secretion system C-terminal sorting" evidence="7">
    <location>
        <begin position="483"/>
        <end position="558"/>
    </location>
</feature>
<sequence>MKFLNPDFGFAVGNGRVARTTDGGDTWEIVHEDHTYIQFYSVSFFDDLNGFVVGSRGEILRTNDGGLSWTRLTQSSIPPAALRIDDVYFLDNLNGIAAGEGEGGGVIYRTSDGGINWSLEDVGATPIFRRIGFFDENTGVAVGRYGIIRRTNNRGETWANPQLNQATSQLFDVHIVDDAFGCAVGETNIVITTDAGLTWQKQDYTGSWLFGVHFLNREKGFAVGNGGRVYGTVDGGATWDHVATIEPPRILRRVTFADSLNGVVVGDLGTVGRTTDGGLTWSGVELPEPYENSLFAVSFINSTTGYAGGLGGIILKTTDKGATWVRKNSKTHQSILGMHFLSETQGAMTGTFGQLLRTESLNTPVFHTNKSTVTFDDVQIGTMEQRNVIIYNLGNALLSIESIFATDTNFSVSHNSAAIFPGDSISLIIEFSPSKTGLYESDVIFEHNSISSPDTVKIIADAITSVAGEKNNLPTEFKLYQNYPNPFNPSTSIKFDIPHYAMVEISVYTILGQKIAVLLNKELAAGYHSVVWDASRLSSGIYFFHLKADNQTFVKKAILLK</sequence>
<dbReference type="AlphaFoldDB" id="A0A0W8FV50"/>
<evidence type="ECO:0000313" key="8">
    <source>
        <dbReference type="EMBL" id="KUG24742.1"/>
    </source>
</evidence>
<dbReference type="NCBIfam" id="TIGR04183">
    <property type="entry name" value="Por_Secre_tail"/>
    <property type="match status" value="1"/>
</dbReference>
<evidence type="ECO:0000259" key="5">
    <source>
        <dbReference type="Pfam" id="PF14870"/>
    </source>
</evidence>
<keyword evidence="3" id="KW-0602">Photosynthesis</keyword>
<name>A0A0W8FV50_9ZZZZ</name>
<dbReference type="EMBL" id="LNQE01000825">
    <property type="protein sequence ID" value="KUG24742.1"/>
    <property type="molecule type" value="Genomic_DNA"/>
</dbReference>
<dbReference type="Pfam" id="PF15780">
    <property type="entry name" value="ASH"/>
    <property type="match status" value="1"/>
</dbReference>
<dbReference type="GO" id="GO:0015979">
    <property type="term" value="P:photosynthesis"/>
    <property type="evidence" value="ECO:0007669"/>
    <property type="project" value="UniProtKB-KW"/>
</dbReference>
<dbReference type="InterPro" id="IPR028203">
    <property type="entry name" value="PSII_CF48-like_dom"/>
</dbReference>
<keyword evidence="4" id="KW-0604">Photosystem II</keyword>
<feature type="domain" description="Photosynthesis system II assembly factor Ycf48/Hcf136-like" evidence="5">
    <location>
        <begin position="250"/>
        <end position="327"/>
    </location>
</feature>
<dbReference type="Gene3D" id="2.130.10.10">
    <property type="entry name" value="YVTN repeat-like/Quinoprotein amine dehydrogenase"/>
    <property type="match status" value="2"/>
</dbReference>
<evidence type="ECO:0008006" key="9">
    <source>
        <dbReference type="Google" id="ProtNLM"/>
    </source>
</evidence>
<evidence type="ECO:0000256" key="2">
    <source>
        <dbReference type="ARBA" id="ARBA00022490"/>
    </source>
</evidence>
<dbReference type="InterPro" id="IPR013783">
    <property type="entry name" value="Ig-like_fold"/>
</dbReference>
<accession>A0A0W8FV50</accession>
<evidence type="ECO:0000259" key="7">
    <source>
        <dbReference type="Pfam" id="PF18962"/>
    </source>
</evidence>